<gene>
    <name evidence="4" type="ORF">RND61_25605</name>
</gene>
<feature type="region of interest" description="Disordered" evidence="1">
    <location>
        <begin position="306"/>
        <end position="513"/>
    </location>
</feature>
<name>A0ABU3QSE3_9ACTN</name>
<dbReference type="Pfam" id="PF24346">
    <property type="entry name" value="DUF7507"/>
    <property type="match status" value="1"/>
</dbReference>
<protein>
    <recommendedName>
        <fullName evidence="3">DUF7507 domain-containing protein</fullName>
    </recommendedName>
</protein>
<evidence type="ECO:0000256" key="1">
    <source>
        <dbReference type="SAM" id="MobiDB-lite"/>
    </source>
</evidence>
<organism evidence="4 5">
    <name type="scientific">Streptomyces tamarix</name>
    <dbReference type="NCBI Taxonomy" id="3078565"/>
    <lineage>
        <taxon>Bacteria</taxon>
        <taxon>Bacillati</taxon>
        <taxon>Actinomycetota</taxon>
        <taxon>Actinomycetes</taxon>
        <taxon>Kitasatosporales</taxon>
        <taxon>Streptomycetaceae</taxon>
        <taxon>Streptomyces</taxon>
    </lineage>
</organism>
<keyword evidence="2" id="KW-1133">Transmembrane helix</keyword>
<keyword evidence="5" id="KW-1185">Reference proteome</keyword>
<feature type="compositionally biased region" description="Low complexity" evidence="1">
    <location>
        <begin position="438"/>
        <end position="456"/>
    </location>
</feature>
<feature type="compositionally biased region" description="Low complexity" evidence="1">
    <location>
        <begin position="306"/>
        <end position="428"/>
    </location>
</feature>
<sequence length="541" mass="52412">MAVSASTRTRTLLLTVGALLLVAPVGGWSPASWTSRAVADGVGPRALDLSVTVNTRPGREAERTGVRVGDVVVKEYRLTNRSGADLHRVTVTDPAVPEAALHCPEGQGFAMRGLTTVTCVSRVSAAPGVQTATVVARGEIPSLGMETLASADAGYQGVAGALALDVAVNTAAEPLPVVQYTITNQGNSTVYDVQLTDQALGQSPVVCDGQPAPPQALAPGAAVVCTATVAGLQPGVYPSTPEVRGSDFLSTLGSTGGLVAAPPLVAGAAPLLTAPAGPSAAPPAPAVPAVPGAAAAVPGAMPGTATEAAPGAVPGTATEAAPGAVPGTATEAAPGAVPGTAAEAAPGAAATAAPGTAAAPEAPATAPGTAAAVPGIPPGAAVEAAPEAVPGTTPETLPEATPEAVPEATPEATAEAAPEATSETAPEAAPGPTPAPAPGAAGAAPAPGSSDDAALALPPPAGLVPPGELERRDPRTPSAAGTTPPPGKRVEPRPSESPTSAYLPPRADEAPRRDRTLSPLMSLLLLLLPAVVLIVLAGRRL</sequence>
<evidence type="ECO:0000256" key="2">
    <source>
        <dbReference type="SAM" id="Phobius"/>
    </source>
</evidence>
<evidence type="ECO:0000259" key="3">
    <source>
        <dbReference type="Pfam" id="PF24346"/>
    </source>
</evidence>
<dbReference type="Proteomes" id="UP001250181">
    <property type="component" value="Unassembled WGS sequence"/>
</dbReference>
<feature type="domain" description="DUF7507" evidence="3">
    <location>
        <begin position="179"/>
        <end position="230"/>
    </location>
</feature>
<reference evidence="4 5" key="1">
    <citation type="submission" date="2023-09" db="EMBL/GenBank/DDBJ databases">
        <title>Streptomyces sp. nov.: A antagonism against Alternaria gaisen Producing Streptochlin, Isolated from Tamarix root soil.</title>
        <authorList>
            <person name="Chen Y."/>
        </authorList>
    </citation>
    <scope>NUCLEOTIDE SEQUENCE [LARGE SCALE GENOMIC DNA]</scope>
    <source>
        <strain evidence="4 5">TRM76323</strain>
    </source>
</reference>
<feature type="transmembrane region" description="Helical" evidence="2">
    <location>
        <begin position="520"/>
        <end position="538"/>
    </location>
</feature>
<comment type="caution">
    <text evidence="4">The sequence shown here is derived from an EMBL/GenBank/DDBJ whole genome shotgun (WGS) entry which is preliminary data.</text>
</comment>
<evidence type="ECO:0000313" key="5">
    <source>
        <dbReference type="Proteomes" id="UP001250181"/>
    </source>
</evidence>
<accession>A0ABU3QSE3</accession>
<keyword evidence="2" id="KW-0472">Membrane</keyword>
<dbReference type="EMBL" id="JAWCTQ010000041">
    <property type="protein sequence ID" value="MDT9685414.1"/>
    <property type="molecule type" value="Genomic_DNA"/>
</dbReference>
<keyword evidence="2" id="KW-0812">Transmembrane</keyword>
<dbReference type="RefSeq" id="WP_315880456.1">
    <property type="nucleotide sequence ID" value="NZ_JAWCTQ010000041.1"/>
</dbReference>
<dbReference type="InterPro" id="IPR055354">
    <property type="entry name" value="DUF7507"/>
</dbReference>
<proteinExistence type="predicted"/>
<evidence type="ECO:0000313" key="4">
    <source>
        <dbReference type="EMBL" id="MDT9685414.1"/>
    </source>
</evidence>